<dbReference type="PANTHER" id="PTHR24126:SF14">
    <property type="entry name" value="ANK_REP_REGION DOMAIN-CONTAINING PROTEIN"/>
    <property type="match status" value="1"/>
</dbReference>
<dbReference type="Pfam" id="PF13637">
    <property type="entry name" value="Ank_4"/>
    <property type="match status" value="1"/>
</dbReference>
<evidence type="ECO:0000313" key="4">
    <source>
        <dbReference type="EMBL" id="KAF4436984.1"/>
    </source>
</evidence>
<sequence length="281" mass="30179">MGRGYVIAASLNGHVEVVKLLLENEADITVANNEGVTPVIAASFDGHVEVVKLLLKNKADITVSNNEGVTPVIAASFNGHIEVVKLLLENKADITVADNNGWTPLIAASLNGHVKVVKLLLENEADITVSNNGGGTPVYVASFNGHVEVLSSALLRYGQYQAARVLLSEGRVNPDIRDWMGSTALFAAVANGHLHVAKLLISSSAADEAQAGVGRSLIWWALRAGNPELLQLLLEHAETVGTRISDHIPNDLVPTPFDHEAPWCDAYFVARVTFCRFNERP</sequence>
<keyword evidence="2 3" id="KW-0040">ANK repeat</keyword>
<evidence type="ECO:0000256" key="3">
    <source>
        <dbReference type="PROSITE-ProRule" id="PRU00023"/>
    </source>
</evidence>
<protein>
    <recommendedName>
        <fullName evidence="6">Ankyrin repeat protein</fullName>
    </recommendedName>
</protein>
<accession>A0A8H4JSX4</accession>
<feature type="repeat" description="ANK" evidence="3">
    <location>
        <begin position="67"/>
        <end position="99"/>
    </location>
</feature>
<dbReference type="EMBL" id="JAADJF010000136">
    <property type="protein sequence ID" value="KAF4436984.1"/>
    <property type="molecule type" value="Genomic_DNA"/>
</dbReference>
<dbReference type="SMART" id="SM00248">
    <property type="entry name" value="ANK"/>
    <property type="match status" value="7"/>
</dbReference>
<proteinExistence type="predicted"/>
<feature type="repeat" description="ANK" evidence="3">
    <location>
        <begin position="100"/>
        <end position="132"/>
    </location>
</feature>
<dbReference type="PROSITE" id="PS50297">
    <property type="entry name" value="ANK_REP_REGION"/>
    <property type="match status" value="3"/>
</dbReference>
<dbReference type="AlphaFoldDB" id="A0A8H4JSX4"/>
<reference evidence="4 5" key="1">
    <citation type="submission" date="2020-01" db="EMBL/GenBank/DDBJ databases">
        <title>Identification and distribution of gene clusters putatively required for synthesis of sphingolipid metabolism inhibitors in phylogenetically diverse species of the filamentous fungus Fusarium.</title>
        <authorList>
            <person name="Kim H.-S."/>
            <person name="Busman M."/>
            <person name="Brown D.W."/>
            <person name="Divon H."/>
            <person name="Uhlig S."/>
            <person name="Proctor R.H."/>
        </authorList>
    </citation>
    <scope>NUCLEOTIDE SEQUENCE [LARGE SCALE GENOMIC DNA]</scope>
    <source>
        <strain evidence="4 5">NRRL 13308</strain>
    </source>
</reference>
<organism evidence="4 5">
    <name type="scientific">Fusarium acutatum</name>
    <dbReference type="NCBI Taxonomy" id="78861"/>
    <lineage>
        <taxon>Eukaryota</taxon>
        <taxon>Fungi</taxon>
        <taxon>Dikarya</taxon>
        <taxon>Ascomycota</taxon>
        <taxon>Pezizomycotina</taxon>
        <taxon>Sordariomycetes</taxon>
        <taxon>Hypocreomycetidae</taxon>
        <taxon>Hypocreales</taxon>
        <taxon>Nectriaceae</taxon>
        <taxon>Fusarium</taxon>
        <taxon>Fusarium fujikuroi species complex</taxon>
    </lineage>
</organism>
<dbReference type="SUPFAM" id="SSF48403">
    <property type="entry name" value="Ankyrin repeat"/>
    <property type="match status" value="1"/>
</dbReference>
<comment type="caution">
    <text evidence="4">The sequence shown here is derived from an EMBL/GenBank/DDBJ whole genome shotgun (WGS) entry which is preliminary data.</text>
</comment>
<dbReference type="OrthoDB" id="539213at2759"/>
<dbReference type="InterPro" id="IPR002110">
    <property type="entry name" value="Ankyrin_rpt"/>
</dbReference>
<evidence type="ECO:0008006" key="6">
    <source>
        <dbReference type="Google" id="ProtNLM"/>
    </source>
</evidence>
<dbReference type="Pfam" id="PF12796">
    <property type="entry name" value="Ank_2"/>
    <property type="match status" value="2"/>
</dbReference>
<name>A0A8H4JSX4_9HYPO</name>
<keyword evidence="1" id="KW-0677">Repeat</keyword>
<dbReference type="PANTHER" id="PTHR24126">
    <property type="entry name" value="ANKYRIN REPEAT, PH AND SEC7 DOMAIN CONTAINING PROTEIN SECG-RELATED"/>
    <property type="match status" value="1"/>
</dbReference>
<dbReference type="Gene3D" id="1.25.40.20">
    <property type="entry name" value="Ankyrin repeat-containing domain"/>
    <property type="match status" value="4"/>
</dbReference>
<feature type="repeat" description="ANK" evidence="3">
    <location>
        <begin position="34"/>
        <end position="66"/>
    </location>
</feature>
<gene>
    <name evidence="4" type="ORF">FACUT_6021</name>
</gene>
<dbReference type="PROSITE" id="PS50088">
    <property type="entry name" value="ANK_REPEAT"/>
    <property type="match status" value="4"/>
</dbReference>
<feature type="repeat" description="ANK" evidence="3">
    <location>
        <begin position="1"/>
        <end position="33"/>
    </location>
</feature>
<evidence type="ECO:0000256" key="1">
    <source>
        <dbReference type="ARBA" id="ARBA00022737"/>
    </source>
</evidence>
<evidence type="ECO:0000313" key="5">
    <source>
        <dbReference type="Proteomes" id="UP000536711"/>
    </source>
</evidence>
<dbReference type="InterPro" id="IPR036770">
    <property type="entry name" value="Ankyrin_rpt-contain_sf"/>
</dbReference>
<dbReference type="Proteomes" id="UP000536711">
    <property type="component" value="Unassembled WGS sequence"/>
</dbReference>
<evidence type="ECO:0000256" key="2">
    <source>
        <dbReference type="ARBA" id="ARBA00023043"/>
    </source>
</evidence>
<keyword evidence="5" id="KW-1185">Reference proteome</keyword>